<name>A0A7U6M4B8_PSEPU</name>
<evidence type="ECO:0008006" key="4">
    <source>
        <dbReference type="Google" id="ProtNLM"/>
    </source>
</evidence>
<feature type="compositionally biased region" description="Basic and acidic residues" evidence="1">
    <location>
        <begin position="76"/>
        <end position="90"/>
    </location>
</feature>
<dbReference type="EMBL" id="AP022324">
    <property type="protein sequence ID" value="BBU45695.1"/>
    <property type="molecule type" value="Genomic_DNA"/>
</dbReference>
<protein>
    <recommendedName>
        <fullName evidence="4">Lipoprotein</fullName>
    </recommendedName>
</protein>
<reference evidence="2 3" key="1">
    <citation type="submission" date="2020-01" db="EMBL/GenBank/DDBJ databases">
        <title>Complete Genome Sequence of Pseudomonas putida Strain TS312, Harboring the HdtS type N-acyl-homoserine Lactone Synthase, Isolated from a Paper Mill.</title>
        <authorList>
            <person name="Hosoe A."/>
            <person name="Suenaga T."/>
            <person name="Sugi T."/>
            <person name="Izumi T."/>
            <person name="Nagai N."/>
            <person name="Terada A."/>
        </authorList>
    </citation>
    <scope>NUCLEOTIDE SEQUENCE [LARGE SCALE GENOMIC DNA]</scope>
    <source>
        <strain evidence="2 3">TS312</strain>
    </source>
</reference>
<dbReference type="AlphaFoldDB" id="A0A7U6M4B8"/>
<dbReference type="Proteomes" id="UP000464661">
    <property type="component" value="Chromosome"/>
</dbReference>
<evidence type="ECO:0000256" key="1">
    <source>
        <dbReference type="SAM" id="MobiDB-lite"/>
    </source>
</evidence>
<evidence type="ECO:0000313" key="2">
    <source>
        <dbReference type="EMBL" id="BBU45695.1"/>
    </source>
</evidence>
<sequence length="90" mass="9673">MRRRDISCEDTMLQLKSIGTPLVLALALFTLAGCDQAEKSAQQMLDQAAQSAKQAIDDTNKAAQQALSEAIGKGGHTPEDADKKKDTQEI</sequence>
<dbReference type="PROSITE" id="PS51257">
    <property type="entry name" value="PROKAR_LIPOPROTEIN"/>
    <property type="match status" value="1"/>
</dbReference>
<feature type="region of interest" description="Disordered" evidence="1">
    <location>
        <begin position="57"/>
        <end position="90"/>
    </location>
</feature>
<organism evidence="2 3">
    <name type="scientific">Pseudomonas putida</name>
    <name type="common">Arthrobacter siderocapsulatus</name>
    <dbReference type="NCBI Taxonomy" id="303"/>
    <lineage>
        <taxon>Bacteria</taxon>
        <taxon>Pseudomonadati</taxon>
        <taxon>Pseudomonadota</taxon>
        <taxon>Gammaproteobacteria</taxon>
        <taxon>Pseudomonadales</taxon>
        <taxon>Pseudomonadaceae</taxon>
        <taxon>Pseudomonas</taxon>
    </lineage>
</organism>
<proteinExistence type="predicted"/>
<accession>A0A7U6M4B8</accession>
<evidence type="ECO:0000313" key="3">
    <source>
        <dbReference type="Proteomes" id="UP000464661"/>
    </source>
</evidence>
<gene>
    <name evidence="2" type="ORF">PPTS312_36100</name>
</gene>